<dbReference type="OrthoDB" id="9778146at2"/>
<keyword evidence="13" id="KW-1185">Reference proteome</keyword>
<dbReference type="SUPFAM" id="SSF53613">
    <property type="entry name" value="Ribokinase-like"/>
    <property type="match status" value="1"/>
</dbReference>
<dbReference type="HAMAP" id="MF_00228">
    <property type="entry name" value="Thz_kinase"/>
    <property type="match status" value="1"/>
</dbReference>
<dbReference type="Pfam" id="PF02110">
    <property type="entry name" value="HK"/>
    <property type="match status" value="1"/>
</dbReference>
<organism evidence="12 13">
    <name type="scientific">Desulfosporosinus youngiae DSM 17734</name>
    <dbReference type="NCBI Taxonomy" id="768710"/>
    <lineage>
        <taxon>Bacteria</taxon>
        <taxon>Bacillati</taxon>
        <taxon>Bacillota</taxon>
        <taxon>Clostridia</taxon>
        <taxon>Eubacteriales</taxon>
        <taxon>Desulfitobacteriaceae</taxon>
        <taxon>Desulfosporosinus</taxon>
    </lineage>
</organism>
<protein>
    <recommendedName>
        <fullName evidence="11">Hydroxyethylthiazole kinase</fullName>
        <ecNumber evidence="11">2.7.1.50</ecNumber>
    </recommendedName>
    <alternativeName>
        <fullName evidence="11">4-methyl-5-beta-hydroxyethylthiazole kinase</fullName>
        <shortName evidence="11">TH kinase</shortName>
        <shortName evidence="11">Thz kinase</shortName>
    </alternativeName>
</protein>
<evidence type="ECO:0000256" key="11">
    <source>
        <dbReference type="HAMAP-Rule" id="MF_00228"/>
    </source>
</evidence>
<keyword evidence="5 11" id="KW-0479">Metal-binding</keyword>
<keyword evidence="6 11" id="KW-0547">Nucleotide-binding</keyword>
<dbReference type="Gene3D" id="3.40.1190.20">
    <property type="match status" value="1"/>
</dbReference>
<dbReference type="UniPathway" id="UPA00060">
    <property type="reaction ID" value="UER00139"/>
</dbReference>
<dbReference type="EC" id="2.7.1.50" evidence="11"/>
<feature type="binding site" evidence="11">
    <location>
        <position position="193"/>
    </location>
    <ligand>
        <name>substrate</name>
    </ligand>
</feature>
<evidence type="ECO:0000256" key="3">
    <source>
        <dbReference type="ARBA" id="ARBA00004868"/>
    </source>
</evidence>
<feature type="binding site" evidence="11">
    <location>
        <position position="120"/>
    </location>
    <ligand>
        <name>ATP</name>
        <dbReference type="ChEBI" id="CHEBI:30616"/>
    </ligand>
</feature>
<name>H5Y5Z3_9FIRM</name>
<dbReference type="InterPro" id="IPR000417">
    <property type="entry name" value="Hyethyz_kinase"/>
</dbReference>
<dbReference type="GO" id="GO:0009229">
    <property type="term" value="P:thiamine diphosphate biosynthetic process"/>
    <property type="evidence" value="ECO:0007669"/>
    <property type="project" value="UniProtKB-UniRule"/>
</dbReference>
<comment type="catalytic activity">
    <reaction evidence="1 11">
        <text>5-(2-hydroxyethyl)-4-methylthiazole + ATP = 4-methyl-5-(2-phosphooxyethyl)-thiazole + ADP + H(+)</text>
        <dbReference type="Rhea" id="RHEA:24212"/>
        <dbReference type="ChEBI" id="CHEBI:15378"/>
        <dbReference type="ChEBI" id="CHEBI:17957"/>
        <dbReference type="ChEBI" id="CHEBI:30616"/>
        <dbReference type="ChEBI" id="CHEBI:58296"/>
        <dbReference type="ChEBI" id="CHEBI:456216"/>
        <dbReference type="EC" id="2.7.1.50"/>
    </reaction>
</comment>
<keyword evidence="4 11" id="KW-0808">Transferase</keyword>
<evidence type="ECO:0000256" key="5">
    <source>
        <dbReference type="ARBA" id="ARBA00022723"/>
    </source>
</evidence>
<dbReference type="NCBIfam" id="NF006830">
    <property type="entry name" value="PRK09355.1"/>
    <property type="match status" value="1"/>
</dbReference>
<dbReference type="EMBL" id="CM001441">
    <property type="protein sequence ID" value="EHQ90932.1"/>
    <property type="molecule type" value="Genomic_DNA"/>
</dbReference>
<dbReference type="RefSeq" id="WP_007785577.1">
    <property type="nucleotide sequence ID" value="NZ_CM001441.1"/>
</dbReference>
<dbReference type="InterPro" id="IPR029056">
    <property type="entry name" value="Ribokinase-like"/>
</dbReference>
<dbReference type="eggNOG" id="COG2145">
    <property type="taxonomic scope" value="Bacteria"/>
</dbReference>
<keyword evidence="8 11" id="KW-0067">ATP-binding</keyword>
<evidence type="ECO:0000256" key="9">
    <source>
        <dbReference type="ARBA" id="ARBA00022842"/>
    </source>
</evidence>
<dbReference type="CDD" id="cd01170">
    <property type="entry name" value="THZ_kinase"/>
    <property type="match status" value="1"/>
</dbReference>
<dbReference type="NCBIfam" id="TIGR00694">
    <property type="entry name" value="thiM"/>
    <property type="match status" value="1"/>
</dbReference>
<dbReference type="STRING" id="768710.DesyoDRAFT_3959"/>
<dbReference type="AlphaFoldDB" id="H5Y5Z3"/>
<comment type="function">
    <text evidence="11">Catalyzes the phosphorylation of the hydroxyl group of 4-methyl-5-beta-hydroxyethylthiazole (THZ).</text>
</comment>
<comment type="similarity">
    <text evidence="11">Belongs to the Thz kinase family.</text>
</comment>
<keyword evidence="9 11" id="KW-0460">Magnesium</keyword>
<evidence type="ECO:0000256" key="8">
    <source>
        <dbReference type="ARBA" id="ARBA00022840"/>
    </source>
</evidence>
<dbReference type="Proteomes" id="UP000005104">
    <property type="component" value="Chromosome"/>
</dbReference>
<dbReference type="GO" id="GO:0004417">
    <property type="term" value="F:hydroxyethylthiazole kinase activity"/>
    <property type="evidence" value="ECO:0007669"/>
    <property type="project" value="UniProtKB-UniRule"/>
</dbReference>
<feature type="binding site" evidence="11">
    <location>
        <position position="166"/>
    </location>
    <ligand>
        <name>ATP</name>
        <dbReference type="ChEBI" id="CHEBI:30616"/>
    </ligand>
</feature>
<dbReference type="HOGENOM" id="CLU_019943_0_0_9"/>
<dbReference type="GO" id="GO:0009228">
    <property type="term" value="P:thiamine biosynthetic process"/>
    <property type="evidence" value="ECO:0007669"/>
    <property type="project" value="UniProtKB-KW"/>
</dbReference>
<evidence type="ECO:0000256" key="2">
    <source>
        <dbReference type="ARBA" id="ARBA00001946"/>
    </source>
</evidence>
<accession>H5Y5Z3</accession>
<dbReference type="GO" id="GO:0005524">
    <property type="term" value="F:ATP binding"/>
    <property type="evidence" value="ECO:0007669"/>
    <property type="project" value="UniProtKB-UniRule"/>
</dbReference>
<sequence length="266" mass="28206">MNHKLIECLKAVRQTTPLVQAITNYVTVNDCANILLAAGASPAMCEASDEVFEFSQMVNALYLNVGTLTKEQEMSMYLAVRGASLKGNPIILDPVACGAIPRKKETIERLHKFGQFTVIKGNLGEIKALAGVEAKVRGVDSLDEGEDGLESCKKLAQEYGCVVAATGKTDIVTNGQRACLIENGTEILTRITGAGCMAGALVAGFCGANNDAFLSTAAALLTMSIAGELAQEAPGGDLPGTFRVHLIDQISLMDEEALKRGRVQWL</sequence>
<evidence type="ECO:0000313" key="13">
    <source>
        <dbReference type="Proteomes" id="UP000005104"/>
    </source>
</evidence>
<comment type="cofactor">
    <cofactor evidence="2 11">
        <name>Mg(2+)</name>
        <dbReference type="ChEBI" id="CHEBI:18420"/>
    </cofactor>
</comment>
<feature type="binding site" evidence="11">
    <location>
        <position position="44"/>
    </location>
    <ligand>
        <name>substrate</name>
    </ligand>
</feature>
<dbReference type="PIRSF" id="PIRSF000513">
    <property type="entry name" value="Thz_kinase"/>
    <property type="match status" value="1"/>
</dbReference>
<keyword evidence="7 11" id="KW-0418">Kinase</keyword>
<gene>
    <name evidence="11" type="primary">thiM</name>
    <name evidence="12" type="ORF">DesyoDRAFT_3959</name>
</gene>
<evidence type="ECO:0000256" key="7">
    <source>
        <dbReference type="ARBA" id="ARBA00022777"/>
    </source>
</evidence>
<dbReference type="GO" id="GO:0000287">
    <property type="term" value="F:magnesium ion binding"/>
    <property type="evidence" value="ECO:0007669"/>
    <property type="project" value="UniProtKB-UniRule"/>
</dbReference>
<comment type="pathway">
    <text evidence="3 11">Cofactor biosynthesis; thiamine diphosphate biosynthesis; 4-methyl-5-(2-phosphoethyl)-thiazole from 5-(2-hydroxyethyl)-4-methylthiazole: step 1/1.</text>
</comment>
<evidence type="ECO:0000256" key="10">
    <source>
        <dbReference type="ARBA" id="ARBA00022977"/>
    </source>
</evidence>
<evidence type="ECO:0000256" key="1">
    <source>
        <dbReference type="ARBA" id="ARBA00001771"/>
    </source>
</evidence>
<proteinExistence type="inferred from homology"/>
<evidence type="ECO:0000256" key="4">
    <source>
        <dbReference type="ARBA" id="ARBA00022679"/>
    </source>
</evidence>
<dbReference type="PRINTS" id="PR01099">
    <property type="entry name" value="HYETHTZKNASE"/>
</dbReference>
<reference evidence="12 13" key="1">
    <citation type="submission" date="2011-11" db="EMBL/GenBank/DDBJ databases">
        <title>The Noncontiguous Finished genome of Desulfosporosinus youngiae DSM 17734.</title>
        <authorList>
            <consortium name="US DOE Joint Genome Institute (JGI-PGF)"/>
            <person name="Lucas S."/>
            <person name="Han J."/>
            <person name="Lapidus A."/>
            <person name="Cheng J.-F."/>
            <person name="Goodwin L."/>
            <person name="Pitluck S."/>
            <person name="Peters L."/>
            <person name="Ovchinnikova G."/>
            <person name="Lu M."/>
            <person name="Land M.L."/>
            <person name="Hauser L."/>
            <person name="Pester M."/>
            <person name="Spring S."/>
            <person name="Ollivier B."/>
            <person name="Rattei T."/>
            <person name="Klenk H.-P."/>
            <person name="Wagner M."/>
            <person name="Loy A."/>
            <person name="Woyke T.J."/>
        </authorList>
    </citation>
    <scope>NUCLEOTIDE SEQUENCE [LARGE SCALE GENOMIC DNA]</scope>
    <source>
        <strain evidence="12 13">DSM 17734</strain>
    </source>
</reference>
<evidence type="ECO:0000313" key="12">
    <source>
        <dbReference type="EMBL" id="EHQ90932.1"/>
    </source>
</evidence>
<evidence type="ECO:0000256" key="6">
    <source>
        <dbReference type="ARBA" id="ARBA00022741"/>
    </source>
</evidence>
<keyword evidence="10 11" id="KW-0784">Thiamine biosynthesis</keyword>